<dbReference type="GO" id="GO:0030130">
    <property type="term" value="C:clathrin coat of trans-Golgi network vesicle"/>
    <property type="evidence" value="ECO:0007669"/>
    <property type="project" value="InterPro"/>
</dbReference>
<dbReference type="OrthoDB" id="8195099at2759"/>
<dbReference type="PANTHER" id="PTHR47326:SF1">
    <property type="entry name" value="HTH PSQ-TYPE DOMAIN-CONTAINING PROTEIN"/>
    <property type="match status" value="1"/>
</dbReference>
<feature type="compositionally biased region" description="Basic and acidic residues" evidence="1">
    <location>
        <begin position="14"/>
        <end position="26"/>
    </location>
</feature>
<dbReference type="SUPFAM" id="SSF50989">
    <property type="entry name" value="Clathrin heavy-chain terminal domain"/>
    <property type="match status" value="1"/>
</dbReference>
<dbReference type="GO" id="GO:0016192">
    <property type="term" value="P:vesicle-mediated transport"/>
    <property type="evidence" value="ECO:0007669"/>
    <property type="project" value="InterPro"/>
</dbReference>
<name>A0A8K0CMF3_IGNLU</name>
<dbReference type="GO" id="GO:0006886">
    <property type="term" value="P:intracellular protein transport"/>
    <property type="evidence" value="ECO:0007669"/>
    <property type="project" value="InterPro"/>
</dbReference>
<keyword evidence="3" id="KW-1185">Reference proteome</keyword>
<dbReference type="InterPro" id="IPR036397">
    <property type="entry name" value="RNaseH_sf"/>
</dbReference>
<dbReference type="EMBL" id="VTPC01081194">
    <property type="protein sequence ID" value="KAF2887897.1"/>
    <property type="molecule type" value="Genomic_DNA"/>
</dbReference>
<evidence type="ECO:0000256" key="1">
    <source>
        <dbReference type="SAM" id="MobiDB-lite"/>
    </source>
</evidence>
<evidence type="ECO:0000313" key="2">
    <source>
        <dbReference type="EMBL" id="KAF2887897.1"/>
    </source>
</evidence>
<gene>
    <name evidence="2" type="ORF">ILUMI_18276</name>
</gene>
<proteinExistence type="predicted"/>
<sequence length="224" mass="26039">MEIAKVEPTPSTSKVEKTSTNGEKRPAVAAQRLTQSVTAMTNLAQQACVSEEELAAYHRKKIAAFRKGINHKRAACLKFANRIRMVFEFRTYGSVEFRHSPIDIRHNSFQISTSRDSSIRLQKALKKELHLYSYKISVMQELFPMDYDKRVQYCRWFNNNLKDDEVIDWSFYSDEAWFYLTGYVNSQVCRIWSEEAPGEFLQTSLHHSCLCSNAKKTDNKPRGF</sequence>
<dbReference type="Proteomes" id="UP000801492">
    <property type="component" value="Unassembled WGS sequence"/>
</dbReference>
<organism evidence="2 3">
    <name type="scientific">Ignelater luminosus</name>
    <name type="common">Cucubano</name>
    <name type="synonym">Pyrophorus luminosus</name>
    <dbReference type="NCBI Taxonomy" id="2038154"/>
    <lineage>
        <taxon>Eukaryota</taxon>
        <taxon>Metazoa</taxon>
        <taxon>Ecdysozoa</taxon>
        <taxon>Arthropoda</taxon>
        <taxon>Hexapoda</taxon>
        <taxon>Insecta</taxon>
        <taxon>Pterygota</taxon>
        <taxon>Neoptera</taxon>
        <taxon>Endopterygota</taxon>
        <taxon>Coleoptera</taxon>
        <taxon>Polyphaga</taxon>
        <taxon>Elateriformia</taxon>
        <taxon>Elateroidea</taxon>
        <taxon>Elateridae</taxon>
        <taxon>Agrypninae</taxon>
        <taxon>Pyrophorini</taxon>
        <taxon>Ignelater</taxon>
    </lineage>
</organism>
<evidence type="ECO:0000313" key="3">
    <source>
        <dbReference type="Proteomes" id="UP000801492"/>
    </source>
</evidence>
<comment type="caution">
    <text evidence="2">The sequence shown here is derived from an EMBL/GenBank/DDBJ whole genome shotgun (WGS) entry which is preliminary data.</text>
</comment>
<reference evidence="2" key="1">
    <citation type="submission" date="2019-08" db="EMBL/GenBank/DDBJ databases">
        <title>The genome of the North American firefly Photinus pyralis.</title>
        <authorList>
            <consortium name="Photinus pyralis genome working group"/>
            <person name="Fallon T.R."/>
            <person name="Sander Lower S.E."/>
            <person name="Weng J.-K."/>
        </authorList>
    </citation>
    <scope>NUCLEOTIDE SEQUENCE</scope>
    <source>
        <strain evidence="2">TRF0915ILg1</strain>
        <tissue evidence="2">Whole body</tissue>
    </source>
</reference>
<dbReference type="GO" id="GO:0005198">
    <property type="term" value="F:structural molecule activity"/>
    <property type="evidence" value="ECO:0007669"/>
    <property type="project" value="InterPro"/>
</dbReference>
<dbReference type="GO" id="GO:0030132">
    <property type="term" value="C:clathrin coat of coated pit"/>
    <property type="evidence" value="ECO:0007669"/>
    <property type="project" value="InterPro"/>
</dbReference>
<feature type="region of interest" description="Disordered" evidence="1">
    <location>
        <begin position="1"/>
        <end position="27"/>
    </location>
</feature>
<dbReference type="AlphaFoldDB" id="A0A8K0CMF3"/>
<dbReference type="GO" id="GO:0003676">
    <property type="term" value="F:nucleic acid binding"/>
    <property type="evidence" value="ECO:0007669"/>
    <property type="project" value="InterPro"/>
</dbReference>
<dbReference type="InterPro" id="IPR016025">
    <property type="entry name" value="Clathrin_H-chain_N"/>
</dbReference>
<dbReference type="Gene3D" id="3.30.420.10">
    <property type="entry name" value="Ribonuclease H-like superfamily/Ribonuclease H"/>
    <property type="match status" value="1"/>
</dbReference>
<dbReference type="PANTHER" id="PTHR47326">
    <property type="entry name" value="TRANSPOSABLE ELEMENT TC3 TRANSPOSASE-LIKE PROTEIN"/>
    <property type="match status" value="1"/>
</dbReference>
<protein>
    <submittedName>
        <fullName evidence="2">Uncharacterized protein</fullName>
    </submittedName>
</protein>
<accession>A0A8K0CMF3</accession>